<comment type="function">
    <text evidence="6 9">Catalyzes cyclization of the linear tetrapyrrole, hydroxymethylbilane, to the macrocyclic uroporphyrinogen III.</text>
</comment>
<name>A0A1G8DP33_9MICO</name>
<dbReference type="Proteomes" id="UP000198822">
    <property type="component" value="Chromosome I"/>
</dbReference>
<dbReference type="GO" id="GO:0006782">
    <property type="term" value="P:protoporphyrinogen IX biosynthetic process"/>
    <property type="evidence" value="ECO:0007669"/>
    <property type="project" value="UniProtKB-UniRule"/>
</dbReference>
<dbReference type="OrthoDB" id="9815856at2"/>
<dbReference type="InterPro" id="IPR039793">
    <property type="entry name" value="UROS/Hem4"/>
</dbReference>
<keyword evidence="4 9" id="KW-0456">Lyase</keyword>
<evidence type="ECO:0000256" key="4">
    <source>
        <dbReference type="ARBA" id="ARBA00023239"/>
    </source>
</evidence>
<evidence type="ECO:0000313" key="11">
    <source>
        <dbReference type="EMBL" id="SDH59426.1"/>
    </source>
</evidence>
<dbReference type="RefSeq" id="WP_092504200.1">
    <property type="nucleotide sequence ID" value="NZ_LT629695.1"/>
</dbReference>
<evidence type="ECO:0000313" key="12">
    <source>
        <dbReference type="Proteomes" id="UP000198822"/>
    </source>
</evidence>
<dbReference type="InterPro" id="IPR003754">
    <property type="entry name" value="4pyrrol_synth_uPrphyn_synth"/>
</dbReference>
<evidence type="ECO:0000256" key="5">
    <source>
        <dbReference type="ARBA" id="ARBA00023244"/>
    </source>
</evidence>
<reference evidence="12" key="1">
    <citation type="submission" date="2016-10" db="EMBL/GenBank/DDBJ databases">
        <authorList>
            <person name="Varghese N."/>
            <person name="Submissions S."/>
        </authorList>
    </citation>
    <scope>NUCLEOTIDE SEQUENCE [LARGE SCALE GENOMIC DNA]</scope>
    <source>
        <strain evidence="12">DSM 22002</strain>
    </source>
</reference>
<keyword evidence="5 9" id="KW-0627">Porphyrin biosynthesis</keyword>
<protein>
    <recommendedName>
        <fullName evidence="7 9">Uroporphyrinogen-III synthase</fullName>
        <ecNumber evidence="3 9">4.2.1.75</ecNumber>
    </recommendedName>
</protein>
<dbReference type="GO" id="GO:0006780">
    <property type="term" value="P:uroporphyrinogen III biosynthetic process"/>
    <property type="evidence" value="ECO:0007669"/>
    <property type="project" value="UniProtKB-UniRule"/>
</dbReference>
<dbReference type="EC" id="4.2.1.75" evidence="3 9"/>
<dbReference type="PANTHER" id="PTHR38042">
    <property type="entry name" value="UROPORPHYRINOGEN-III SYNTHASE, CHLOROPLASTIC"/>
    <property type="match status" value="1"/>
</dbReference>
<dbReference type="STRING" id="399736.SAMN04489720_1720"/>
<comment type="catalytic activity">
    <reaction evidence="8 9">
        <text>hydroxymethylbilane = uroporphyrinogen III + H2O</text>
        <dbReference type="Rhea" id="RHEA:18965"/>
        <dbReference type="ChEBI" id="CHEBI:15377"/>
        <dbReference type="ChEBI" id="CHEBI:57308"/>
        <dbReference type="ChEBI" id="CHEBI:57845"/>
        <dbReference type="EC" id="4.2.1.75"/>
    </reaction>
</comment>
<evidence type="ECO:0000256" key="3">
    <source>
        <dbReference type="ARBA" id="ARBA00013109"/>
    </source>
</evidence>
<evidence type="ECO:0000256" key="2">
    <source>
        <dbReference type="ARBA" id="ARBA00008133"/>
    </source>
</evidence>
<evidence type="ECO:0000256" key="7">
    <source>
        <dbReference type="ARBA" id="ARBA00040167"/>
    </source>
</evidence>
<evidence type="ECO:0000256" key="8">
    <source>
        <dbReference type="ARBA" id="ARBA00048617"/>
    </source>
</evidence>
<dbReference type="InterPro" id="IPR036108">
    <property type="entry name" value="4pyrrol_syn_uPrphyn_synt_sf"/>
</dbReference>
<dbReference type="EMBL" id="LT629695">
    <property type="protein sequence ID" value="SDH59426.1"/>
    <property type="molecule type" value="Genomic_DNA"/>
</dbReference>
<dbReference type="AlphaFoldDB" id="A0A1G8DP33"/>
<proteinExistence type="inferred from homology"/>
<sequence length="252" mass="26375">MTRVLIPRGGSWGEAVSALVTDAGFEPLVLPLIQIAPAEDQDALRAQIDELGAGRFDWLVVTSQSTVRYLPRVPAAVSVAAVGNVTAAALRERGIPVAFVPRTQSAAGLVDEWPIPSGRVLWPRSEDAKPTIEAGLRAKGMDVVDVVAYRTVSVLDADEHELDDLGVLAGDDQALTAFEPRETPVDAVLVTSGSVAKQVLRLGLPDGVTVVTIGEQTAEDCRRAGLHVSAIAKTPTPEGLVAALVAAVPARS</sequence>
<dbReference type="UniPathway" id="UPA00251">
    <property type="reaction ID" value="UER00320"/>
</dbReference>
<accession>A0A1G8DP33</accession>
<dbReference type="CDD" id="cd06578">
    <property type="entry name" value="HemD"/>
    <property type="match status" value="1"/>
</dbReference>
<dbReference type="Pfam" id="PF02602">
    <property type="entry name" value="HEM4"/>
    <property type="match status" value="1"/>
</dbReference>
<dbReference type="GO" id="GO:0004852">
    <property type="term" value="F:uroporphyrinogen-III synthase activity"/>
    <property type="evidence" value="ECO:0007669"/>
    <property type="project" value="UniProtKB-UniRule"/>
</dbReference>
<evidence type="ECO:0000259" key="10">
    <source>
        <dbReference type="Pfam" id="PF02602"/>
    </source>
</evidence>
<comment type="pathway">
    <text evidence="1 9">Porphyrin-containing compound metabolism; protoporphyrin-IX biosynthesis; coproporphyrinogen-III from 5-aminolevulinate: step 3/4.</text>
</comment>
<dbReference type="Gene3D" id="3.40.50.10090">
    <property type="match status" value="2"/>
</dbReference>
<feature type="domain" description="Tetrapyrrole biosynthesis uroporphyrinogen III synthase" evidence="10">
    <location>
        <begin position="16"/>
        <end position="242"/>
    </location>
</feature>
<gene>
    <name evidence="11" type="ORF">SAMN04489720_1720</name>
</gene>
<dbReference type="PANTHER" id="PTHR38042:SF1">
    <property type="entry name" value="UROPORPHYRINOGEN-III SYNTHASE, CHLOROPLASTIC"/>
    <property type="match status" value="1"/>
</dbReference>
<dbReference type="SUPFAM" id="SSF69618">
    <property type="entry name" value="HemD-like"/>
    <property type="match status" value="1"/>
</dbReference>
<evidence type="ECO:0000256" key="6">
    <source>
        <dbReference type="ARBA" id="ARBA00037589"/>
    </source>
</evidence>
<keyword evidence="12" id="KW-1185">Reference proteome</keyword>
<comment type="similarity">
    <text evidence="2 9">Belongs to the uroporphyrinogen-III synthase family.</text>
</comment>
<organism evidence="11 12">
    <name type="scientific">Agrococcus jejuensis</name>
    <dbReference type="NCBI Taxonomy" id="399736"/>
    <lineage>
        <taxon>Bacteria</taxon>
        <taxon>Bacillati</taxon>
        <taxon>Actinomycetota</taxon>
        <taxon>Actinomycetes</taxon>
        <taxon>Micrococcales</taxon>
        <taxon>Microbacteriaceae</taxon>
        <taxon>Agrococcus</taxon>
    </lineage>
</organism>
<evidence type="ECO:0000256" key="1">
    <source>
        <dbReference type="ARBA" id="ARBA00004772"/>
    </source>
</evidence>
<evidence type="ECO:0000256" key="9">
    <source>
        <dbReference type="RuleBase" id="RU366031"/>
    </source>
</evidence>